<protein>
    <submittedName>
        <fullName evidence="3">Uncharacterized protein</fullName>
    </submittedName>
</protein>
<keyword evidence="2" id="KW-0812">Transmembrane</keyword>
<dbReference type="GeneID" id="30207944"/>
<keyword evidence="2" id="KW-0472">Membrane</keyword>
<evidence type="ECO:0000313" key="5">
    <source>
        <dbReference type="Proteomes" id="UP000092730"/>
    </source>
</evidence>
<reference evidence="3" key="3">
    <citation type="submission" date="2014-01" db="EMBL/GenBank/DDBJ databases">
        <title>Evolution of pathogenesis and genome organization in the Tremellales.</title>
        <authorList>
            <person name="Cuomo C."/>
            <person name="Litvintseva A."/>
            <person name="Heitman J."/>
            <person name="Chen Y."/>
            <person name="Sun S."/>
            <person name="Springer D."/>
            <person name="Dromer F."/>
            <person name="Young S."/>
            <person name="Zeng Q."/>
            <person name="Chapman S."/>
            <person name="Gujja S."/>
            <person name="Saif S."/>
            <person name="Birren B."/>
        </authorList>
    </citation>
    <scope>NUCLEOTIDE SEQUENCE</scope>
    <source>
        <strain evidence="3">CBS 10118</strain>
    </source>
</reference>
<feature type="transmembrane region" description="Helical" evidence="2">
    <location>
        <begin position="115"/>
        <end position="142"/>
    </location>
</feature>
<dbReference type="AlphaFoldDB" id="A0A1B9G4E5"/>
<proteinExistence type="predicted"/>
<evidence type="ECO:0000256" key="1">
    <source>
        <dbReference type="SAM" id="MobiDB-lite"/>
    </source>
</evidence>
<feature type="compositionally biased region" description="Basic and acidic residues" evidence="1">
    <location>
        <begin position="345"/>
        <end position="361"/>
    </location>
</feature>
<feature type="transmembrane region" description="Helical" evidence="2">
    <location>
        <begin position="154"/>
        <end position="180"/>
    </location>
</feature>
<feature type="compositionally biased region" description="Polar residues" evidence="1">
    <location>
        <begin position="331"/>
        <end position="344"/>
    </location>
</feature>
<feature type="transmembrane region" description="Helical" evidence="2">
    <location>
        <begin position="45"/>
        <end position="66"/>
    </location>
</feature>
<evidence type="ECO:0000256" key="2">
    <source>
        <dbReference type="SAM" id="Phobius"/>
    </source>
</evidence>
<reference evidence="4" key="4">
    <citation type="submission" date="2024-02" db="EMBL/GenBank/DDBJ databases">
        <title>Comparative genomics of Cryptococcus and Kwoniella reveals pathogenesis evolution and contrasting modes of karyotype evolution via chromosome fusion or intercentromeric recombination.</title>
        <authorList>
            <person name="Coelho M.A."/>
            <person name="David-Palma M."/>
            <person name="Shea T."/>
            <person name="Bowers K."/>
            <person name="McGinley-Smith S."/>
            <person name="Mohammad A.W."/>
            <person name="Gnirke A."/>
            <person name="Yurkov A.M."/>
            <person name="Nowrousian M."/>
            <person name="Sun S."/>
            <person name="Cuomo C.A."/>
            <person name="Heitman J."/>
        </authorList>
    </citation>
    <scope>NUCLEOTIDE SEQUENCE</scope>
    <source>
        <strain evidence="4">CBS 10118</strain>
    </source>
</reference>
<dbReference type="KEGG" id="kbi:30207944"/>
<name>A0A1B9G4E5_9TREE</name>
<dbReference type="EMBL" id="KI894020">
    <property type="protein sequence ID" value="OCF25871.1"/>
    <property type="molecule type" value="Genomic_DNA"/>
</dbReference>
<gene>
    <name evidence="3" type="ORF">I302_03545</name>
    <name evidence="4" type="ORF">I302_100170</name>
</gene>
<dbReference type="EMBL" id="CP144541">
    <property type="protein sequence ID" value="WVW78219.1"/>
    <property type="molecule type" value="Genomic_DNA"/>
</dbReference>
<feature type="region of interest" description="Disordered" evidence="1">
    <location>
        <begin position="320"/>
        <end position="371"/>
    </location>
</feature>
<accession>A0A1B9G4E5</accession>
<keyword evidence="5" id="KW-1185">Reference proteome</keyword>
<reference evidence="3" key="1">
    <citation type="submission" date="2013-07" db="EMBL/GenBank/DDBJ databases">
        <title>The Genome Sequence of Cryptococcus bestiolae CBS10118.</title>
        <authorList>
            <consortium name="The Broad Institute Genome Sequencing Platform"/>
            <person name="Cuomo C."/>
            <person name="Litvintseva A."/>
            <person name="Chen Y."/>
            <person name="Heitman J."/>
            <person name="Sun S."/>
            <person name="Springer D."/>
            <person name="Dromer F."/>
            <person name="Young S.K."/>
            <person name="Zeng Q."/>
            <person name="Gargeya S."/>
            <person name="Fitzgerald M."/>
            <person name="Abouelleil A."/>
            <person name="Alvarado L."/>
            <person name="Berlin A.M."/>
            <person name="Chapman S.B."/>
            <person name="Dewar J."/>
            <person name="Goldberg J."/>
            <person name="Griggs A."/>
            <person name="Gujja S."/>
            <person name="Hansen M."/>
            <person name="Howarth C."/>
            <person name="Imamovic A."/>
            <person name="Larimer J."/>
            <person name="McCowan C."/>
            <person name="Murphy C."/>
            <person name="Pearson M."/>
            <person name="Priest M."/>
            <person name="Roberts A."/>
            <person name="Saif S."/>
            <person name="Shea T."/>
            <person name="Sykes S."/>
            <person name="Wortman J."/>
            <person name="Nusbaum C."/>
            <person name="Birren B."/>
        </authorList>
    </citation>
    <scope>NUCLEOTIDE SEQUENCE [LARGE SCALE GENOMIC DNA]</scope>
    <source>
        <strain evidence="3">CBS 10118</strain>
    </source>
</reference>
<dbReference type="STRING" id="1296100.A0A1B9G4E5"/>
<dbReference type="Proteomes" id="UP000092730">
    <property type="component" value="Chromosome 1"/>
</dbReference>
<keyword evidence="2" id="KW-1133">Transmembrane helix</keyword>
<feature type="transmembrane region" description="Helical" evidence="2">
    <location>
        <begin position="205"/>
        <end position="227"/>
    </location>
</feature>
<organism evidence="3">
    <name type="scientific">Kwoniella bestiolae CBS 10118</name>
    <dbReference type="NCBI Taxonomy" id="1296100"/>
    <lineage>
        <taxon>Eukaryota</taxon>
        <taxon>Fungi</taxon>
        <taxon>Dikarya</taxon>
        <taxon>Basidiomycota</taxon>
        <taxon>Agaricomycotina</taxon>
        <taxon>Tremellomycetes</taxon>
        <taxon>Tremellales</taxon>
        <taxon>Cryptococcaceae</taxon>
        <taxon>Kwoniella</taxon>
    </lineage>
</organism>
<feature type="transmembrane region" description="Helical" evidence="2">
    <location>
        <begin position="78"/>
        <end position="103"/>
    </location>
</feature>
<dbReference type="VEuPathDB" id="FungiDB:I302_03545"/>
<dbReference type="OrthoDB" id="2561149at2759"/>
<reference evidence="4" key="2">
    <citation type="submission" date="2013-07" db="EMBL/GenBank/DDBJ databases">
        <authorList>
            <consortium name="The Broad Institute Genome Sequencing Platform"/>
            <person name="Cuomo C."/>
            <person name="Litvintseva A."/>
            <person name="Chen Y."/>
            <person name="Heitman J."/>
            <person name="Sun S."/>
            <person name="Springer D."/>
            <person name="Dromer F."/>
            <person name="Young S.K."/>
            <person name="Zeng Q."/>
            <person name="Gargeya S."/>
            <person name="Fitzgerald M."/>
            <person name="Abouelleil A."/>
            <person name="Alvarado L."/>
            <person name="Berlin A.M."/>
            <person name="Chapman S.B."/>
            <person name="Dewar J."/>
            <person name="Goldberg J."/>
            <person name="Griggs A."/>
            <person name="Gujja S."/>
            <person name="Hansen M."/>
            <person name="Howarth C."/>
            <person name="Imamovic A."/>
            <person name="Larimer J."/>
            <person name="McCowan C."/>
            <person name="Murphy C."/>
            <person name="Pearson M."/>
            <person name="Priest M."/>
            <person name="Roberts A."/>
            <person name="Saif S."/>
            <person name="Shea T."/>
            <person name="Sykes S."/>
            <person name="Wortman J."/>
            <person name="Nusbaum C."/>
            <person name="Birren B."/>
        </authorList>
    </citation>
    <scope>NUCLEOTIDE SEQUENCE</scope>
    <source>
        <strain evidence="4">CBS 10118</strain>
    </source>
</reference>
<dbReference type="RefSeq" id="XP_019046941.1">
    <property type="nucleotide sequence ID" value="XM_019190193.1"/>
</dbReference>
<feature type="transmembrane region" description="Helical" evidence="2">
    <location>
        <begin position="239"/>
        <end position="258"/>
    </location>
</feature>
<evidence type="ECO:0000313" key="4">
    <source>
        <dbReference type="EMBL" id="WVW78219.1"/>
    </source>
</evidence>
<evidence type="ECO:0000313" key="3">
    <source>
        <dbReference type="EMBL" id="OCF25871.1"/>
    </source>
</evidence>
<feature type="region of interest" description="Disordered" evidence="1">
    <location>
        <begin position="403"/>
        <end position="444"/>
    </location>
</feature>
<sequence length="444" mass="49020">MSSPGNSTGYDPSAGGAGGGMGGYQIDFDQMLWGSLSSTPERTTWWNIFALVLQSLIVSSIVTKTFQYFEYFQKKDNPIYMFFVGLGCSATVVCLGLTCAQSYELVYFASTKFHSIYRFLFMVDQTVLLTGAFFNFSAGLYYSFRLYRMAKSRWWLIPPIVLGLLGPLTSALVCVGKGYYMPTLEMENLPKLEPFFDDYIKASRVWGALTLAIDALLCVALTVLLLRSKDSVFHNEPRLLHKLFALMYESMLPPVVLLVILESAEQVAGSPTSDWRKFLITCIPCLYFHSVLSALIGRQAIRGILDNKLKVEGGVSLLSSSGHGSSGVGKSFNTFSYPSNPTSSRKAEEGRNGEYEMKSESEYGNGSQVSVGGPMVKVRVEHNSATSEPDSYALNHPHLSPIESMSTANRDHSNRIRPPIDGLEDVPYGFSVNRPWKNPSGGVN</sequence>